<sequence>MVAIRKQKNKAYILLESLVALATLVTICSLILSAVDAGRRRQAWELEQQEVLNLAQMAVQTRQDNLALNGVTVQVQRTADKIIVFHEGKEVLSVVKK</sequence>
<evidence type="ECO:0000313" key="2">
    <source>
        <dbReference type="EMBL" id="AIG42659.1"/>
    </source>
</evidence>
<keyword evidence="1" id="KW-0812">Transmembrane</keyword>
<dbReference type="Pfam" id="PF11773">
    <property type="entry name" value="ComGE"/>
    <property type="match status" value="1"/>
</dbReference>
<dbReference type="RefSeq" id="WP_024382122.1">
    <property type="nucleotide sequence ID" value="NZ_ALLE01000035.1"/>
</dbReference>
<gene>
    <name evidence="2" type="ORF">ID09_00710</name>
</gene>
<dbReference type="HOGENOM" id="CLU_160623_3_0_9"/>
<dbReference type="NCBIfam" id="NF041013">
    <property type="entry name" value="T4P_ComGE"/>
    <property type="match status" value="1"/>
</dbReference>
<dbReference type="AlphaFoldDB" id="A0A075SE82"/>
<keyword evidence="1" id="KW-1133">Transmembrane helix</keyword>
<evidence type="ECO:0000313" key="3">
    <source>
        <dbReference type="Proteomes" id="UP000028185"/>
    </source>
</evidence>
<keyword evidence="1" id="KW-0472">Membrane</keyword>
<organism evidence="2 3">
    <name type="scientific">Streptococcus suis 6407</name>
    <dbReference type="NCBI Taxonomy" id="1214179"/>
    <lineage>
        <taxon>Bacteria</taxon>
        <taxon>Bacillati</taxon>
        <taxon>Bacillota</taxon>
        <taxon>Bacilli</taxon>
        <taxon>Lactobacillales</taxon>
        <taxon>Streptococcaceae</taxon>
        <taxon>Streptococcus</taxon>
    </lineage>
</organism>
<accession>A0A075SE82</accession>
<dbReference type="InterPro" id="IPR053468">
    <property type="entry name" value="ComGE-like"/>
</dbReference>
<dbReference type="InterPro" id="IPR021749">
    <property type="entry name" value="ComGE"/>
</dbReference>
<protein>
    <submittedName>
        <fullName evidence="2">Type II secretory pathway, pseudopilin PulG</fullName>
    </submittedName>
</protein>
<reference evidence="2 3" key="1">
    <citation type="journal article" date="2014" name="Genome Announc.">
        <title>Whole-Genome Sequence of Streptococcus suis Serotype 4 Reference Strain 6407.</title>
        <authorList>
            <person name="Wang K."/>
            <person name="Chen J."/>
            <person name="Yao H."/>
            <person name="Lu C."/>
        </authorList>
    </citation>
    <scope>NUCLEOTIDE SEQUENCE [LARGE SCALE GENOMIC DNA]</scope>
    <source>
        <strain evidence="2">6407</strain>
    </source>
</reference>
<feature type="transmembrane region" description="Helical" evidence="1">
    <location>
        <begin position="12"/>
        <end position="32"/>
    </location>
</feature>
<dbReference type="Proteomes" id="UP000028185">
    <property type="component" value="Chromosome"/>
</dbReference>
<dbReference type="EMBL" id="CP008921">
    <property type="protein sequence ID" value="AIG42659.1"/>
    <property type="molecule type" value="Genomic_DNA"/>
</dbReference>
<evidence type="ECO:0000256" key="1">
    <source>
        <dbReference type="SAM" id="Phobius"/>
    </source>
</evidence>
<name>A0A075SE82_STRSU</name>
<dbReference type="PATRIC" id="fig|1214179.4.peg.110"/>
<proteinExistence type="predicted"/>